<accession>A0A6G1KQL9</accession>
<dbReference type="Proteomes" id="UP000799428">
    <property type="component" value="Unassembled WGS sequence"/>
</dbReference>
<organism evidence="4 5">
    <name type="scientific">Pleomassaria siparia CBS 279.74</name>
    <dbReference type="NCBI Taxonomy" id="1314801"/>
    <lineage>
        <taxon>Eukaryota</taxon>
        <taxon>Fungi</taxon>
        <taxon>Dikarya</taxon>
        <taxon>Ascomycota</taxon>
        <taxon>Pezizomycotina</taxon>
        <taxon>Dothideomycetes</taxon>
        <taxon>Pleosporomycetidae</taxon>
        <taxon>Pleosporales</taxon>
        <taxon>Pleomassariaceae</taxon>
        <taxon>Pleomassaria</taxon>
    </lineage>
</organism>
<protein>
    <submittedName>
        <fullName evidence="4">Uncharacterized protein</fullName>
    </submittedName>
</protein>
<keyword evidence="5" id="KW-1185">Reference proteome</keyword>
<dbReference type="AlphaFoldDB" id="A0A6G1KQL9"/>
<dbReference type="EMBL" id="MU005764">
    <property type="protein sequence ID" value="KAF2715154.1"/>
    <property type="molecule type" value="Genomic_DNA"/>
</dbReference>
<feature type="compositionally biased region" description="Polar residues" evidence="1">
    <location>
        <begin position="33"/>
        <end position="49"/>
    </location>
</feature>
<evidence type="ECO:0000313" key="5">
    <source>
        <dbReference type="Proteomes" id="UP000799428"/>
    </source>
</evidence>
<dbReference type="PANTHER" id="PTHR39469:SF1">
    <property type="entry name" value="DUF4203 DOMAIN-CONTAINING PROTEIN"/>
    <property type="match status" value="1"/>
</dbReference>
<keyword evidence="2" id="KW-0472">Membrane</keyword>
<evidence type="ECO:0000256" key="2">
    <source>
        <dbReference type="SAM" id="Phobius"/>
    </source>
</evidence>
<feature type="region of interest" description="Disordered" evidence="1">
    <location>
        <begin position="33"/>
        <end position="112"/>
    </location>
</feature>
<evidence type="ECO:0000313" key="4">
    <source>
        <dbReference type="EMBL" id="KAF2715154.1"/>
    </source>
</evidence>
<feature type="compositionally biased region" description="Polar residues" evidence="1">
    <location>
        <begin position="66"/>
        <end position="112"/>
    </location>
</feature>
<proteinExistence type="predicted"/>
<reference evidence="4" key="1">
    <citation type="journal article" date="2020" name="Stud. Mycol.">
        <title>101 Dothideomycetes genomes: a test case for predicting lifestyles and emergence of pathogens.</title>
        <authorList>
            <person name="Haridas S."/>
            <person name="Albert R."/>
            <person name="Binder M."/>
            <person name="Bloem J."/>
            <person name="Labutti K."/>
            <person name="Salamov A."/>
            <person name="Andreopoulos B."/>
            <person name="Baker S."/>
            <person name="Barry K."/>
            <person name="Bills G."/>
            <person name="Bluhm B."/>
            <person name="Cannon C."/>
            <person name="Castanera R."/>
            <person name="Culley D."/>
            <person name="Daum C."/>
            <person name="Ezra D."/>
            <person name="Gonzalez J."/>
            <person name="Henrissat B."/>
            <person name="Kuo A."/>
            <person name="Liang C."/>
            <person name="Lipzen A."/>
            <person name="Lutzoni F."/>
            <person name="Magnuson J."/>
            <person name="Mondo S."/>
            <person name="Nolan M."/>
            <person name="Ohm R."/>
            <person name="Pangilinan J."/>
            <person name="Park H.-J."/>
            <person name="Ramirez L."/>
            <person name="Alfaro M."/>
            <person name="Sun H."/>
            <person name="Tritt A."/>
            <person name="Yoshinaga Y."/>
            <person name="Zwiers L.-H."/>
            <person name="Turgeon B."/>
            <person name="Goodwin S."/>
            <person name="Spatafora J."/>
            <person name="Crous P."/>
            <person name="Grigoriev I."/>
        </authorList>
    </citation>
    <scope>NUCLEOTIDE SEQUENCE</scope>
    <source>
        <strain evidence="4">CBS 279.74</strain>
    </source>
</reference>
<feature type="compositionally biased region" description="Low complexity" evidence="1">
    <location>
        <begin position="50"/>
        <end position="65"/>
    </location>
</feature>
<feature type="signal peptide" evidence="3">
    <location>
        <begin position="1"/>
        <end position="22"/>
    </location>
</feature>
<feature type="chain" id="PRO_5026307430" evidence="3">
    <location>
        <begin position="23"/>
        <end position="178"/>
    </location>
</feature>
<keyword evidence="3" id="KW-0732">Signal</keyword>
<keyword evidence="2" id="KW-0812">Transmembrane</keyword>
<dbReference type="PANTHER" id="PTHR39469">
    <property type="entry name" value="CHROMOSOME 1, WHOLE GENOME SHOTGUN SEQUENCE"/>
    <property type="match status" value="1"/>
</dbReference>
<evidence type="ECO:0000256" key="3">
    <source>
        <dbReference type="SAM" id="SignalP"/>
    </source>
</evidence>
<dbReference type="OrthoDB" id="102260at2759"/>
<feature type="transmembrane region" description="Helical" evidence="2">
    <location>
        <begin position="120"/>
        <end position="140"/>
    </location>
</feature>
<feature type="transmembrane region" description="Helical" evidence="2">
    <location>
        <begin position="147"/>
        <end position="164"/>
    </location>
</feature>
<evidence type="ECO:0000256" key="1">
    <source>
        <dbReference type="SAM" id="MobiDB-lite"/>
    </source>
</evidence>
<name>A0A6G1KQL9_9PLEO</name>
<keyword evidence="2" id="KW-1133">Transmembrane helix</keyword>
<sequence>MRSQHFLLIALTLLFRLRPVLAVPHLLVGRQDVTPSSERSQAPVTTRIDSPQATSSISPQQSSSAKTQPGPSSTSTANPSVRVITSTVSQAQVTTPSNRPLSTSSKHAVSTNPLPIQPTITPAIGIFGAVALISGIAYTLIGIRNKWLYIFFSAAYLSFLAITVCRLPDRLLRTVSSG</sequence>
<gene>
    <name evidence="4" type="ORF">K504DRAFT_20081</name>
</gene>